<dbReference type="Ensembl" id="ENSMMOT00000027978.1">
    <property type="protein sequence ID" value="ENSMMOP00000027509.1"/>
    <property type="gene ID" value="ENSMMOG00000020813.1"/>
</dbReference>
<accession>A0A3Q3XKJ9</accession>
<keyword evidence="3" id="KW-1185">Reference proteome</keyword>
<name>A0A3Q3XKJ9_MOLML</name>
<reference evidence="2" key="1">
    <citation type="submission" date="2025-08" db="UniProtKB">
        <authorList>
            <consortium name="Ensembl"/>
        </authorList>
    </citation>
    <scope>IDENTIFICATION</scope>
</reference>
<feature type="region of interest" description="Disordered" evidence="1">
    <location>
        <begin position="1"/>
        <end position="20"/>
    </location>
</feature>
<sequence>MTSLPRTLRGDSKAKGGAESARNCEMEGVCSPHSVSVYQHLFVGSSASVSACFPCTSSVWSSFAERLYCFYLTHRGNYLFWCLSWSPFQLPLSFLSLLVF</sequence>
<dbReference type="AlphaFoldDB" id="A0A3Q3XKJ9"/>
<evidence type="ECO:0000313" key="3">
    <source>
        <dbReference type="Proteomes" id="UP000261620"/>
    </source>
</evidence>
<evidence type="ECO:0000256" key="1">
    <source>
        <dbReference type="SAM" id="MobiDB-lite"/>
    </source>
</evidence>
<protein>
    <submittedName>
        <fullName evidence="2">Uncharacterized protein</fullName>
    </submittedName>
</protein>
<dbReference type="Proteomes" id="UP000261620">
    <property type="component" value="Unplaced"/>
</dbReference>
<organism evidence="2 3">
    <name type="scientific">Mola mola</name>
    <name type="common">Ocean sunfish</name>
    <name type="synonym">Tetraodon mola</name>
    <dbReference type="NCBI Taxonomy" id="94237"/>
    <lineage>
        <taxon>Eukaryota</taxon>
        <taxon>Metazoa</taxon>
        <taxon>Chordata</taxon>
        <taxon>Craniata</taxon>
        <taxon>Vertebrata</taxon>
        <taxon>Euteleostomi</taxon>
        <taxon>Actinopterygii</taxon>
        <taxon>Neopterygii</taxon>
        <taxon>Teleostei</taxon>
        <taxon>Neoteleostei</taxon>
        <taxon>Acanthomorphata</taxon>
        <taxon>Eupercaria</taxon>
        <taxon>Tetraodontiformes</taxon>
        <taxon>Molidae</taxon>
        <taxon>Mola</taxon>
    </lineage>
</organism>
<reference evidence="2" key="2">
    <citation type="submission" date="2025-09" db="UniProtKB">
        <authorList>
            <consortium name="Ensembl"/>
        </authorList>
    </citation>
    <scope>IDENTIFICATION</scope>
</reference>
<proteinExistence type="predicted"/>
<evidence type="ECO:0000313" key="2">
    <source>
        <dbReference type="Ensembl" id="ENSMMOP00000027509.1"/>
    </source>
</evidence>